<sequence>MTSCLLRLIVILMAPVWASAAPLQAVPAGDYRPLRAAQAEPLQEGFEAAWLAALGEQLGNEIALVETAVHPDLRIGAVAAGTVYFSSEIAALAAAEAGPGQWADLDGEPFCVTAGSPHAEVVASRFGGIARVYPSAAQALIGLKLGECRAVVDDRLLLEQIAVLPEWRRYNRLLTLPDEAVSPLRVDASDAALQQRIEHLIASKHGQQALADITQHWIDEVAFQAYVLADTLDCH</sequence>
<dbReference type="OrthoDB" id="6874060at2"/>
<accession>A0A6I6LK13</accession>
<gene>
    <name evidence="2" type="ORF">GQA94_12205</name>
</gene>
<dbReference type="Gene3D" id="3.40.190.10">
    <property type="entry name" value="Periplasmic binding protein-like II"/>
    <property type="match status" value="2"/>
</dbReference>
<dbReference type="SUPFAM" id="SSF53850">
    <property type="entry name" value="Periplasmic binding protein-like II"/>
    <property type="match status" value="1"/>
</dbReference>
<dbReference type="Proteomes" id="UP000438983">
    <property type="component" value="Chromosome"/>
</dbReference>
<evidence type="ECO:0000256" key="1">
    <source>
        <dbReference type="SAM" id="SignalP"/>
    </source>
</evidence>
<feature type="signal peptide" evidence="1">
    <location>
        <begin position="1"/>
        <end position="20"/>
    </location>
</feature>
<name>A0A6I6LK13_STUST</name>
<proteinExistence type="predicted"/>
<dbReference type="AlphaFoldDB" id="A0A6I6LK13"/>
<evidence type="ECO:0000313" key="2">
    <source>
        <dbReference type="EMBL" id="QGZ30788.1"/>
    </source>
</evidence>
<dbReference type="RefSeq" id="WP_158188275.1">
    <property type="nucleotide sequence ID" value="NZ_CP046902.1"/>
</dbReference>
<evidence type="ECO:0000313" key="3">
    <source>
        <dbReference type="Proteomes" id="UP000438983"/>
    </source>
</evidence>
<keyword evidence="1" id="KW-0732">Signal</keyword>
<protein>
    <submittedName>
        <fullName evidence="2">Transporter substrate-binding domain-containing protein</fullName>
    </submittedName>
</protein>
<organism evidence="2 3">
    <name type="scientific">Stutzerimonas stutzeri</name>
    <name type="common">Pseudomonas stutzeri</name>
    <dbReference type="NCBI Taxonomy" id="316"/>
    <lineage>
        <taxon>Bacteria</taxon>
        <taxon>Pseudomonadati</taxon>
        <taxon>Pseudomonadota</taxon>
        <taxon>Gammaproteobacteria</taxon>
        <taxon>Pseudomonadales</taxon>
        <taxon>Pseudomonadaceae</taxon>
        <taxon>Stutzerimonas</taxon>
    </lineage>
</organism>
<feature type="chain" id="PRO_5026347562" evidence="1">
    <location>
        <begin position="21"/>
        <end position="235"/>
    </location>
</feature>
<dbReference type="EMBL" id="CP046902">
    <property type="protein sequence ID" value="QGZ30788.1"/>
    <property type="molecule type" value="Genomic_DNA"/>
</dbReference>
<reference evidence="2 3" key="1">
    <citation type="submission" date="2019-12" db="EMBL/GenBank/DDBJ databases">
        <title>Complete genome sequence of Pseudomonas stutzeri.</title>
        <authorList>
            <person name="Lim S.R."/>
            <person name="Kim J.H."/>
        </authorList>
    </citation>
    <scope>NUCLEOTIDE SEQUENCE [LARGE SCALE GENOMIC DNA]</scope>
    <source>
        <strain evidence="2 3">PM101005</strain>
    </source>
</reference>